<gene>
    <name evidence="2" type="ORF">BN14_08284</name>
</gene>
<evidence type="ECO:0000313" key="3">
    <source>
        <dbReference type="Proteomes" id="UP000012065"/>
    </source>
</evidence>
<feature type="compositionally biased region" description="Polar residues" evidence="1">
    <location>
        <begin position="55"/>
        <end position="64"/>
    </location>
</feature>
<feature type="region of interest" description="Disordered" evidence="1">
    <location>
        <begin position="117"/>
        <end position="160"/>
    </location>
</feature>
<comment type="caution">
    <text evidence="2">The sequence shown here is derived from an EMBL/GenBank/DDBJ whole genome shotgun (WGS) entry which is preliminary data.</text>
</comment>
<protein>
    <submittedName>
        <fullName evidence="2">Uncharacterized protein</fullName>
    </submittedName>
</protein>
<name>M5C447_THACB</name>
<accession>M5C447</accession>
<evidence type="ECO:0000256" key="1">
    <source>
        <dbReference type="SAM" id="MobiDB-lite"/>
    </source>
</evidence>
<dbReference type="EMBL" id="CAOJ01012714">
    <property type="protein sequence ID" value="CCO34191.1"/>
    <property type="molecule type" value="Genomic_DNA"/>
</dbReference>
<reference evidence="2 3" key="1">
    <citation type="journal article" date="2013" name="J. Biotechnol.">
        <title>Establishment and interpretation of the genome sequence of the phytopathogenic fungus Rhizoctonia solani AG1-IB isolate 7/3/14.</title>
        <authorList>
            <person name="Wibberg D.W."/>
            <person name="Jelonek L.J."/>
            <person name="Rupp O.R."/>
            <person name="Hennig M.H."/>
            <person name="Eikmeyer F.E."/>
            <person name="Goesmann A.G."/>
            <person name="Hartmann A.H."/>
            <person name="Borriss R.B."/>
            <person name="Grosch R.G."/>
            <person name="Puehler A.P."/>
            <person name="Schlueter A.S."/>
        </authorList>
    </citation>
    <scope>NUCLEOTIDE SEQUENCE [LARGE SCALE GENOMIC DNA]</scope>
    <source>
        <strain evidence="3">AG1-IB / isolate 7/3/14</strain>
    </source>
</reference>
<proteinExistence type="predicted"/>
<sequence length="204" mass="22524">MSPRVEKPLPSTLILDEPEMQAATPISRAPASSDSPTLIHASHSVPIVRRPMKQRPSSLISNDSNRQLSSFDILMGSTEDMDGSRTPLFEDMAIERKKIDALQAALTDIIADDTATRDYKPSLSPTKPPSTTRETQTTIRSSKVFPEEDSEPLLEPPERADEVIPPLQVALPGDLQLARDVARLSEKIKNLQTQETMLEALMQV</sequence>
<feature type="compositionally biased region" description="Low complexity" evidence="1">
    <location>
        <begin position="121"/>
        <end position="132"/>
    </location>
</feature>
<evidence type="ECO:0000313" key="2">
    <source>
        <dbReference type="EMBL" id="CCO34191.1"/>
    </source>
</evidence>
<dbReference type="AlphaFoldDB" id="M5C447"/>
<dbReference type="HOGENOM" id="CLU_1344059_0_0_1"/>
<feature type="region of interest" description="Disordered" evidence="1">
    <location>
        <begin position="1"/>
        <end position="64"/>
    </location>
</feature>
<organism evidence="2 3">
    <name type="scientific">Thanatephorus cucumeris (strain AG1-IB / isolate 7/3/14)</name>
    <name type="common">Lettuce bottom rot fungus</name>
    <name type="synonym">Rhizoctonia solani</name>
    <dbReference type="NCBI Taxonomy" id="1108050"/>
    <lineage>
        <taxon>Eukaryota</taxon>
        <taxon>Fungi</taxon>
        <taxon>Dikarya</taxon>
        <taxon>Basidiomycota</taxon>
        <taxon>Agaricomycotina</taxon>
        <taxon>Agaricomycetes</taxon>
        <taxon>Cantharellales</taxon>
        <taxon>Ceratobasidiaceae</taxon>
        <taxon>Rhizoctonia</taxon>
        <taxon>Rhizoctonia solani AG-1</taxon>
    </lineage>
</organism>
<dbReference type="Proteomes" id="UP000012065">
    <property type="component" value="Unassembled WGS sequence"/>
</dbReference>